<keyword evidence="11" id="KW-0498">Mitosis</keyword>
<dbReference type="Pfam" id="PF08573">
    <property type="entry name" value="SAE2"/>
    <property type="match status" value="1"/>
</dbReference>
<evidence type="ECO:0000256" key="17">
    <source>
        <dbReference type="ARBA" id="ARBA00023242"/>
    </source>
</evidence>
<evidence type="ECO:0000259" key="22">
    <source>
        <dbReference type="Pfam" id="PF08573"/>
    </source>
</evidence>
<name>A0ABU7CSQ1_9TELE</name>
<evidence type="ECO:0000256" key="2">
    <source>
        <dbReference type="ARBA" id="ARBA00004286"/>
    </source>
</evidence>
<feature type="compositionally biased region" description="Acidic residues" evidence="21">
    <location>
        <begin position="152"/>
        <end position="164"/>
    </location>
</feature>
<evidence type="ECO:0000256" key="12">
    <source>
        <dbReference type="ARBA" id="ARBA00022801"/>
    </source>
</evidence>
<evidence type="ECO:0000256" key="6">
    <source>
        <dbReference type="ARBA" id="ARBA00022553"/>
    </source>
</evidence>
<keyword evidence="19" id="KW-0131">Cell cycle</keyword>
<keyword evidence="25" id="KW-1185">Reference proteome</keyword>
<evidence type="ECO:0000256" key="18">
    <source>
        <dbReference type="ARBA" id="ARBA00023254"/>
    </source>
</evidence>
<evidence type="ECO:0000256" key="1">
    <source>
        <dbReference type="ARBA" id="ARBA00004123"/>
    </source>
</evidence>
<feature type="coiled-coil region" evidence="20">
    <location>
        <begin position="61"/>
        <end position="88"/>
    </location>
</feature>
<evidence type="ECO:0000256" key="5">
    <source>
        <dbReference type="ARBA" id="ARBA00022454"/>
    </source>
</evidence>
<evidence type="ECO:0000256" key="15">
    <source>
        <dbReference type="ARBA" id="ARBA00023125"/>
    </source>
</evidence>
<evidence type="ECO:0000313" key="24">
    <source>
        <dbReference type="EMBL" id="MED6264553.1"/>
    </source>
</evidence>
<dbReference type="Pfam" id="PF10482">
    <property type="entry name" value="CtIP_N"/>
    <property type="match status" value="1"/>
</dbReference>
<evidence type="ECO:0000256" key="4">
    <source>
        <dbReference type="ARBA" id="ARBA00020680"/>
    </source>
</evidence>
<sequence>MGRNMEETLVKVAKDFQTEQFLGPVGGRVHRLKYCHQNTVQEFEAKVSKLKKDRCLDAQRLEVFYNRNQQLKEQNQSLQETIGLLEERVRAGECNRCAVLEEKLKSSQDHNLDVITKLKNEKKNLEDESRELRAELQRMKTFQCCICISAEPEETSPPEPEEGVIPDSPILPSSLPVANKLRKRKPADKSQHVRYAERPLPQSSSSLFNELKKGPDDGGAKNSGRVVLVPNTCELDTSQSSNDAKEETEEVVSETCGLELLGNHHRKTELPQNHQRSPKSTWKHNVRLRPFSSSSARIHSSDLTTDRSPSLLPCTKRFSEEGSFCRAKRKKQECDLEVQGGGEVGIRVGVDNQREGKPLQPEIISQAITSVSNLGFKTEQLGNKGQSRQSETPNQKLTVSCEEPAFKKPLGKAEEQADERRRSLQDRNGLQKRLQPKDSEGQQTVEPMWSIDPALALSMYESEQRRDEEMAEKLRPEELGETDCTWVSHSMLQRRREDSQDMQSGLGEKANDSLDMIFDATTLGEYKSYNCSHLDQSQHCEEFKEDPNDKDLRETTGCHSRARQPTFAHVAVIRKKDERRKLKGTTCKECEVYYAHLPEEEKQKKLSACSRHRYLYVPPCTPENFWEVGFPSTQTCIERGYIREEKNPQARSRRRQPFNALFSPKRS</sequence>
<reference evidence="24 25" key="1">
    <citation type="submission" date="2021-06" db="EMBL/GenBank/DDBJ databases">
        <authorList>
            <person name="Palmer J.M."/>
        </authorList>
    </citation>
    <scope>NUCLEOTIDE SEQUENCE [LARGE SCALE GENOMIC DNA]</scope>
    <source>
        <strain evidence="24 25">CL_MEX2019</strain>
        <tissue evidence="24">Muscle</tissue>
    </source>
</reference>
<evidence type="ECO:0000256" key="8">
    <source>
        <dbReference type="ARBA" id="ARBA00022722"/>
    </source>
</evidence>
<accession>A0ABU7CSQ1</accession>
<feature type="region of interest" description="Disordered" evidence="21">
    <location>
        <begin position="380"/>
        <end position="449"/>
    </location>
</feature>
<evidence type="ECO:0000256" key="13">
    <source>
        <dbReference type="ARBA" id="ARBA00022833"/>
    </source>
</evidence>
<keyword evidence="12" id="KW-0378">Hydrolase</keyword>
<feature type="compositionally biased region" description="Basic and acidic residues" evidence="21">
    <location>
        <begin position="187"/>
        <end position="197"/>
    </location>
</feature>
<evidence type="ECO:0000256" key="16">
    <source>
        <dbReference type="ARBA" id="ARBA00023204"/>
    </source>
</evidence>
<keyword evidence="6" id="KW-0597">Phosphoprotein</keyword>
<dbReference type="InterPro" id="IPR013882">
    <property type="entry name" value="Ctp1_C"/>
</dbReference>
<dbReference type="EMBL" id="JAHUTJ010001283">
    <property type="protein sequence ID" value="MED6264553.1"/>
    <property type="molecule type" value="Genomic_DNA"/>
</dbReference>
<comment type="similarity">
    <text evidence="3">Belongs to the COM1/SAE2/CtIP family.</text>
</comment>
<evidence type="ECO:0000256" key="9">
    <source>
        <dbReference type="ARBA" id="ARBA00022759"/>
    </source>
</evidence>
<keyword evidence="10" id="KW-0227">DNA damage</keyword>
<keyword evidence="18" id="KW-0469">Meiosis</keyword>
<dbReference type="PANTHER" id="PTHR15107:SF4">
    <property type="entry name" value="DNA ENDONUCLEASE RBBP8"/>
    <property type="match status" value="1"/>
</dbReference>
<feature type="region of interest" description="Disordered" evidence="21">
    <location>
        <begin position="462"/>
        <end position="482"/>
    </location>
</feature>
<evidence type="ECO:0000259" key="23">
    <source>
        <dbReference type="Pfam" id="PF10482"/>
    </source>
</evidence>
<evidence type="ECO:0000313" key="25">
    <source>
        <dbReference type="Proteomes" id="UP001352852"/>
    </source>
</evidence>
<feature type="coiled-coil region" evidence="20">
    <location>
        <begin position="115"/>
        <end position="142"/>
    </location>
</feature>
<keyword evidence="17" id="KW-0539">Nucleus</keyword>
<keyword evidence="16" id="KW-0234">DNA repair</keyword>
<feature type="region of interest" description="Disordered" evidence="21">
    <location>
        <begin position="644"/>
        <end position="667"/>
    </location>
</feature>
<evidence type="ECO:0000256" key="10">
    <source>
        <dbReference type="ARBA" id="ARBA00022763"/>
    </source>
</evidence>
<evidence type="ECO:0000256" key="14">
    <source>
        <dbReference type="ARBA" id="ARBA00023054"/>
    </source>
</evidence>
<feature type="domain" description="DNA endonuclease Ctp1 N-terminal" evidence="23">
    <location>
        <begin position="30"/>
        <end position="137"/>
    </location>
</feature>
<comment type="subcellular location">
    <subcellularLocation>
        <location evidence="2">Chromosome</location>
    </subcellularLocation>
    <subcellularLocation>
        <location evidence="1">Nucleus</location>
    </subcellularLocation>
</comment>
<feature type="compositionally biased region" description="Low complexity" evidence="21">
    <location>
        <begin position="165"/>
        <end position="176"/>
    </location>
</feature>
<evidence type="ECO:0000256" key="7">
    <source>
        <dbReference type="ARBA" id="ARBA00022618"/>
    </source>
</evidence>
<evidence type="ECO:0000256" key="19">
    <source>
        <dbReference type="ARBA" id="ARBA00023306"/>
    </source>
</evidence>
<feature type="compositionally biased region" description="Basic and acidic residues" evidence="21">
    <location>
        <begin position="462"/>
        <end position="478"/>
    </location>
</feature>
<keyword evidence="14 20" id="KW-0175">Coiled coil</keyword>
<feature type="compositionally biased region" description="Polar residues" evidence="21">
    <location>
        <begin position="380"/>
        <end position="398"/>
    </location>
</feature>
<gene>
    <name evidence="24" type="ORF">CHARACLAT_016109</name>
</gene>
<comment type="caution">
    <text evidence="24">The sequence shown here is derived from an EMBL/GenBank/DDBJ whole genome shotgun (WGS) entry which is preliminary data.</text>
</comment>
<dbReference type="InterPro" id="IPR019518">
    <property type="entry name" value="CtIP_N"/>
</dbReference>
<evidence type="ECO:0000256" key="11">
    <source>
        <dbReference type="ARBA" id="ARBA00022776"/>
    </source>
</evidence>
<evidence type="ECO:0000256" key="20">
    <source>
        <dbReference type="SAM" id="Coils"/>
    </source>
</evidence>
<keyword evidence="8" id="KW-0540">Nuclease</keyword>
<keyword evidence="5" id="KW-0158">Chromosome</keyword>
<evidence type="ECO:0000256" key="3">
    <source>
        <dbReference type="ARBA" id="ARBA00007496"/>
    </source>
</evidence>
<feature type="compositionally biased region" description="Basic and acidic residues" evidence="21">
    <location>
        <begin position="210"/>
        <end position="219"/>
    </location>
</feature>
<dbReference type="Proteomes" id="UP001352852">
    <property type="component" value="Unassembled WGS sequence"/>
</dbReference>
<dbReference type="InterPro" id="IPR033316">
    <property type="entry name" value="RBBP8-like"/>
</dbReference>
<keyword evidence="7" id="KW-0132">Cell division</keyword>
<dbReference type="PANTHER" id="PTHR15107">
    <property type="entry name" value="RETINOBLASTOMA BINDING PROTEIN 8"/>
    <property type="match status" value="1"/>
</dbReference>
<organism evidence="24 25">
    <name type="scientific">Characodon lateralis</name>
    <dbReference type="NCBI Taxonomy" id="208331"/>
    <lineage>
        <taxon>Eukaryota</taxon>
        <taxon>Metazoa</taxon>
        <taxon>Chordata</taxon>
        <taxon>Craniata</taxon>
        <taxon>Vertebrata</taxon>
        <taxon>Euteleostomi</taxon>
        <taxon>Actinopterygii</taxon>
        <taxon>Neopterygii</taxon>
        <taxon>Teleostei</taxon>
        <taxon>Neoteleostei</taxon>
        <taxon>Acanthomorphata</taxon>
        <taxon>Ovalentaria</taxon>
        <taxon>Atherinomorphae</taxon>
        <taxon>Cyprinodontiformes</taxon>
        <taxon>Goodeidae</taxon>
        <taxon>Characodon</taxon>
    </lineage>
</organism>
<feature type="domain" description="DNA endonuclease activator Ctp1 C-terminal" evidence="22">
    <location>
        <begin position="599"/>
        <end position="634"/>
    </location>
</feature>
<keyword evidence="9" id="KW-0255">Endonuclease</keyword>
<proteinExistence type="inferred from homology"/>
<feature type="compositionally biased region" description="Basic and acidic residues" evidence="21">
    <location>
        <begin position="411"/>
        <end position="425"/>
    </location>
</feature>
<evidence type="ECO:0000256" key="21">
    <source>
        <dbReference type="SAM" id="MobiDB-lite"/>
    </source>
</evidence>
<keyword evidence="15" id="KW-0238">DNA-binding</keyword>
<keyword evidence="13" id="KW-0862">Zinc</keyword>
<feature type="region of interest" description="Disordered" evidence="21">
    <location>
        <begin position="152"/>
        <end position="224"/>
    </location>
</feature>
<protein>
    <recommendedName>
        <fullName evidence="4">DNA endonuclease RBBP8</fullName>
    </recommendedName>
</protein>